<evidence type="ECO:0000259" key="3">
    <source>
        <dbReference type="Pfam" id="PF00588"/>
    </source>
</evidence>
<sequence>MRKLTMAELNRASVDDFKSTPKSPVVLVLDNVRSMHNVGAIFRTADAFALEKIVLCGYTPRPPHREITKTALGSEESMAWEYAAETVTAVAALRAAGYQIAAVEQTTGSVLLPQFRPEVGRPLALVLGNEVFGVEDAVLALCDMAVEIPQFGTKHSLNVGVAAGVVLWDALVKLGVV</sequence>
<dbReference type="EMBL" id="JADQDP010000003">
    <property type="protein sequence ID" value="MBF9142529.1"/>
    <property type="molecule type" value="Genomic_DNA"/>
</dbReference>
<proteinExistence type="predicted"/>
<dbReference type="GO" id="GO:0008173">
    <property type="term" value="F:RNA methyltransferase activity"/>
    <property type="evidence" value="ECO:0007669"/>
    <property type="project" value="InterPro"/>
</dbReference>
<name>A0A931FND1_9BACT</name>
<dbReference type="RefSeq" id="WP_196286883.1">
    <property type="nucleotide sequence ID" value="NZ_JADQDP010000003.1"/>
</dbReference>
<keyword evidence="2" id="KW-0808">Transferase</keyword>
<feature type="domain" description="tRNA/rRNA methyltransferase SpoU type" evidence="3">
    <location>
        <begin position="25"/>
        <end position="168"/>
    </location>
</feature>
<dbReference type="InterPro" id="IPR029026">
    <property type="entry name" value="tRNA_m1G_MTases_N"/>
</dbReference>
<keyword evidence="1 4" id="KW-0489">Methyltransferase</keyword>
<dbReference type="GO" id="GO:0005829">
    <property type="term" value="C:cytosol"/>
    <property type="evidence" value="ECO:0007669"/>
    <property type="project" value="TreeGrafter"/>
</dbReference>
<dbReference type="Pfam" id="PF00588">
    <property type="entry name" value="SpoU_methylase"/>
    <property type="match status" value="1"/>
</dbReference>
<comment type="caution">
    <text evidence="4">The sequence shown here is derived from an EMBL/GenBank/DDBJ whole genome shotgun (WGS) entry which is preliminary data.</text>
</comment>
<dbReference type="AlphaFoldDB" id="A0A931FND1"/>
<accession>A0A931FND1</accession>
<evidence type="ECO:0000313" key="5">
    <source>
        <dbReference type="Proteomes" id="UP000645610"/>
    </source>
</evidence>
<protein>
    <submittedName>
        <fullName evidence="4">RNA methyltransferase</fullName>
    </submittedName>
</protein>
<dbReference type="GO" id="GO:0003723">
    <property type="term" value="F:RNA binding"/>
    <property type="evidence" value="ECO:0007669"/>
    <property type="project" value="InterPro"/>
</dbReference>
<dbReference type="Gene3D" id="3.40.1280.10">
    <property type="match status" value="1"/>
</dbReference>
<dbReference type="GO" id="GO:0006396">
    <property type="term" value="P:RNA processing"/>
    <property type="evidence" value="ECO:0007669"/>
    <property type="project" value="InterPro"/>
</dbReference>
<evidence type="ECO:0000313" key="4">
    <source>
        <dbReference type="EMBL" id="MBF9142529.1"/>
    </source>
</evidence>
<dbReference type="InterPro" id="IPR029028">
    <property type="entry name" value="Alpha/beta_knot_MTases"/>
</dbReference>
<evidence type="ECO:0000256" key="1">
    <source>
        <dbReference type="ARBA" id="ARBA00022603"/>
    </source>
</evidence>
<dbReference type="PANTHER" id="PTHR46429:SF1">
    <property type="entry name" value="23S RRNA (GUANOSINE-2'-O-)-METHYLTRANSFERASE RLMB"/>
    <property type="match status" value="1"/>
</dbReference>
<dbReference type="InterPro" id="IPR001537">
    <property type="entry name" value="SpoU_MeTrfase"/>
</dbReference>
<keyword evidence="5" id="KW-1185">Reference proteome</keyword>
<dbReference type="InterPro" id="IPR004441">
    <property type="entry name" value="rRNA_MeTrfase_TrmH"/>
</dbReference>
<evidence type="ECO:0000256" key="2">
    <source>
        <dbReference type="ARBA" id="ARBA00022679"/>
    </source>
</evidence>
<organism evidence="4 5">
    <name type="scientific">Hymenobacter properus</name>
    <dbReference type="NCBI Taxonomy" id="2791026"/>
    <lineage>
        <taxon>Bacteria</taxon>
        <taxon>Pseudomonadati</taxon>
        <taxon>Bacteroidota</taxon>
        <taxon>Cytophagia</taxon>
        <taxon>Cytophagales</taxon>
        <taxon>Hymenobacteraceae</taxon>
        <taxon>Hymenobacter</taxon>
    </lineage>
</organism>
<dbReference type="SUPFAM" id="SSF75217">
    <property type="entry name" value="alpha/beta knot"/>
    <property type="match status" value="1"/>
</dbReference>
<dbReference type="PANTHER" id="PTHR46429">
    <property type="entry name" value="23S RRNA (GUANOSINE-2'-O-)-METHYLTRANSFERASE RLMB"/>
    <property type="match status" value="1"/>
</dbReference>
<dbReference type="CDD" id="cd18097">
    <property type="entry name" value="SpoU-like"/>
    <property type="match status" value="1"/>
</dbReference>
<dbReference type="GO" id="GO:0032259">
    <property type="term" value="P:methylation"/>
    <property type="evidence" value="ECO:0007669"/>
    <property type="project" value="UniProtKB-KW"/>
</dbReference>
<reference evidence="4 5" key="1">
    <citation type="submission" date="2020-11" db="EMBL/GenBank/DDBJ databases">
        <authorList>
            <person name="Kim M.K."/>
        </authorList>
    </citation>
    <scope>NUCLEOTIDE SEQUENCE [LARGE SCALE GENOMIC DNA]</scope>
    <source>
        <strain evidence="4 5">BT439</strain>
    </source>
</reference>
<dbReference type="Proteomes" id="UP000645610">
    <property type="component" value="Unassembled WGS sequence"/>
</dbReference>
<gene>
    <name evidence="4" type="ORF">I2I01_12845</name>
</gene>